<dbReference type="Pfam" id="PF03016">
    <property type="entry name" value="Exostosin_GT47"/>
    <property type="match status" value="1"/>
</dbReference>
<keyword evidence="10" id="KW-1185">Reference proteome</keyword>
<protein>
    <recommendedName>
        <fullName evidence="8">Exostosin GT47 domain-containing protein</fullName>
    </recommendedName>
</protein>
<keyword evidence="5" id="KW-0333">Golgi apparatus</keyword>
<evidence type="ECO:0000256" key="2">
    <source>
        <dbReference type="ARBA" id="ARBA00010271"/>
    </source>
</evidence>
<keyword evidence="3" id="KW-0808">Transferase</keyword>
<feature type="domain" description="Exostosin GT47" evidence="8">
    <location>
        <begin position="136"/>
        <end position="474"/>
    </location>
</feature>
<name>A0AA88RGK2_9ASTE</name>
<feature type="transmembrane region" description="Helical" evidence="7">
    <location>
        <begin position="12"/>
        <end position="31"/>
    </location>
</feature>
<evidence type="ECO:0000313" key="10">
    <source>
        <dbReference type="Proteomes" id="UP001187471"/>
    </source>
</evidence>
<keyword evidence="4" id="KW-0735">Signal-anchor</keyword>
<keyword evidence="7" id="KW-1133">Transmembrane helix</keyword>
<keyword evidence="7" id="KW-0472">Membrane</keyword>
<evidence type="ECO:0000256" key="1">
    <source>
        <dbReference type="ARBA" id="ARBA00004323"/>
    </source>
</evidence>
<evidence type="ECO:0000256" key="3">
    <source>
        <dbReference type="ARBA" id="ARBA00022676"/>
    </source>
</evidence>
<dbReference type="GO" id="GO:0016757">
    <property type="term" value="F:glycosyltransferase activity"/>
    <property type="evidence" value="ECO:0007669"/>
    <property type="project" value="UniProtKB-KW"/>
</dbReference>
<dbReference type="EMBL" id="JAVXUO010001075">
    <property type="protein sequence ID" value="KAK2986232.1"/>
    <property type="molecule type" value="Genomic_DNA"/>
</dbReference>
<evidence type="ECO:0000259" key="8">
    <source>
        <dbReference type="Pfam" id="PF03016"/>
    </source>
</evidence>
<reference evidence="9" key="1">
    <citation type="submission" date="2022-12" db="EMBL/GenBank/DDBJ databases">
        <title>Draft genome assemblies for two species of Escallonia (Escalloniales).</title>
        <authorList>
            <person name="Chanderbali A."/>
            <person name="Dervinis C."/>
            <person name="Anghel I."/>
            <person name="Soltis D."/>
            <person name="Soltis P."/>
            <person name="Zapata F."/>
        </authorList>
    </citation>
    <scope>NUCLEOTIDE SEQUENCE</scope>
    <source>
        <strain evidence="9">UCBG92.1500</strain>
        <tissue evidence="9">Leaf</tissue>
    </source>
</reference>
<evidence type="ECO:0000256" key="5">
    <source>
        <dbReference type="ARBA" id="ARBA00023034"/>
    </source>
</evidence>
<evidence type="ECO:0000313" key="9">
    <source>
        <dbReference type="EMBL" id="KAK2986232.1"/>
    </source>
</evidence>
<dbReference type="GO" id="GO:0000139">
    <property type="term" value="C:Golgi membrane"/>
    <property type="evidence" value="ECO:0007669"/>
    <property type="project" value="UniProtKB-SubCell"/>
</dbReference>
<dbReference type="PANTHER" id="PTHR11062">
    <property type="entry name" value="EXOSTOSIN HEPARAN SULFATE GLYCOSYLTRANSFERASE -RELATED"/>
    <property type="match status" value="1"/>
</dbReference>
<evidence type="ECO:0000256" key="6">
    <source>
        <dbReference type="SAM" id="MobiDB-lite"/>
    </source>
</evidence>
<keyword evidence="7" id="KW-0812">Transmembrane</keyword>
<dbReference type="Proteomes" id="UP001187471">
    <property type="component" value="Unassembled WGS sequence"/>
</dbReference>
<comment type="similarity">
    <text evidence="2">Belongs to the glycosyltransferase 47 family.</text>
</comment>
<keyword evidence="3" id="KW-0328">Glycosyltransferase</keyword>
<gene>
    <name evidence="9" type="ORF">RJ640_002149</name>
</gene>
<dbReference type="InterPro" id="IPR004263">
    <property type="entry name" value="Exostosin"/>
</dbReference>
<dbReference type="AlphaFoldDB" id="A0AA88RGK2"/>
<evidence type="ECO:0000256" key="7">
    <source>
        <dbReference type="SAM" id="Phobius"/>
    </source>
</evidence>
<feature type="region of interest" description="Disordered" evidence="6">
    <location>
        <begin position="52"/>
        <end position="80"/>
    </location>
</feature>
<comment type="subcellular location">
    <subcellularLocation>
        <location evidence="1">Golgi apparatus membrane</location>
        <topology evidence="1">Single-pass type II membrane protein</topology>
    </subcellularLocation>
</comment>
<accession>A0AA88RGK2</accession>
<proteinExistence type="inferred from homology"/>
<organism evidence="9 10">
    <name type="scientific">Escallonia rubra</name>
    <dbReference type="NCBI Taxonomy" id="112253"/>
    <lineage>
        <taxon>Eukaryota</taxon>
        <taxon>Viridiplantae</taxon>
        <taxon>Streptophyta</taxon>
        <taxon>Embryophyta</taxon>
        <taxon>Tracheophyta</taxon>
        <taxon>Spermatophyta</taxon>
        <taxon>Magnoliopsida</taxon>
        <taxon>eudicotyledons</taxon>
        <taxon>Gunneridae</taxon>
        <taxon>Pentapetalae</taxon>
        <taxon>asterids</taxon>
        <taxon>campanulids</taxon>
        <taxon>Escalloniales</taxon>
        <taxon>Escalloniaceae</taxon>
        <taxon>Escallonia</taxon>
    </lineage>
</organism>
<evidence type="ECO:0000256" key="4">
    <source>
        <dbReference type="ARBA" id="ARBA00022968"/>
    </source>
</evidence>
<comment type="caution">
    <text evidence="9">The sequence shown here is derived from an EMBL/GenBank/DDBJ whole genome shotgun (WGS) entry which is preliminary data.</text>
</comment>
<sequence>MDNPISTRCRSHFWLVVFTLFVFWYILLYVYDWSSVPGLTRNVDTKSHANSSALPNSNFVHVPSNPNSVTSTKQDSNASRNVTDVIMEEEEKPTKNISSQKDWIEPVDQIQALEKESEPLLRRNGAENGNEPKESCAGRYIYVHDLPTQFNDDLVKQCKSLSRWSDMCQYMINMGLGPDLGNPQRVFLPTGWFSTNQFSLELIFHNRMKQYECLTNDSSKASAVFVPYYAGLDIARYLWGGFNMSTRDKTSLDMARWLREKPEWKAMRGRDHFLVAGRITWDFRRVIDEESVWGNKLMVLPEFKNVTMLTIESSPWNSNDFAIPYPTYFHPSNDNEVIQWQNKVRRQRRRILFSFAGAPRPNIEDSIRGEIMDQCISAQRRCKLLECKNDKNKCEKPLYVMKVFQSSIFCLQPSGDSFTRRSTFDSILAGCIPVFFSPGSAYVQYLWHLPRDFNKYSVLIPEDDVKEKKVNIEKVLNQIPKSKVLAMREEVIRLIPKVIYADPRSILEKLADAFDITVKGVLERMEMLRRGIREGKNSSFDIDEEYSWKYNLFGTVDKHDWDHFFLRTDRGRY</sequence>
<dbReference type="InterPro" id="IPR040911">
    <property type="entry name" value="Exostosin_GT47"/>
</dbReference>
<dbReference type="PANTHER" id="PTHR11062:SF282">
    <property type="entry name" value="XYLOGLUCAN GALACTOSYLTRANSFERASE GT11-RELATED"/>
    <property type="match status" value="1"/>
</dbReference>